<dbReference type="Proteomes" id="UP000324479">
    <property type="component" value="Unassembled WGS sequence"/>
</dbReference>
<sequence length="1110" mass="123431">MSSAFRSRPDVISAERCKRSSSAMVPTLALLVADVLAGGHALPVRAGDPDSTALNRIFGESTLQQNAVQACRSARHLPLAEHYDSLMHWVLPGDGHGLRIAGAIVRTPGRSPDQADPQVIALADYPESDWILCPARDLVQISEKLGRLSDLRARIDAVQPSSEQHSLAKRTLMTLIDVAVNDRDAIEQALADRFSGLRRSTDEHAHDQWWTDLLVLWTVTENPDTSDLVIEDFFGVYPELRLKIVDPTLDVIADYLSFLHGHRTRQNYAFDLPVNEQPLEGLDVFSRSDAASHGRAAPLTRFCFDDRGVVKVSGHEVDYIACRSPVAGGFEVVGEVATRPNAFSKLMVDGVACQPMPDSNKVSVARFGGGSQTRTIDPGLEPLDGRTLLRAVSRDAKTEHYCNGRLVFSTAPTGSSAPWAAIQSWRRSICEITDFRLAGDPAVPDRIDLLADDSLSGWASYDDPALGDWRAVVDEKGNTMVVEERSASPAGSHDESLLYYVRPIVWDARITYEFQFRDGVCSVDPCLGRSVFQIRPDGVRLHRITDGRFERSELRPDNSLSLNLDSKEPSSGVNPTPPLQDGWNQAELSIQGDQLEIFLNGDPIVRHRIKPHTVRTFGLFHNRDRTRAVVRHVNLAGDWPKSIPPLQEQTLASKIVNELNAASERLPQRWQHDFRRGAPSEFFHLGGNTDRVSQQPDGLHMDRIDDSDKLAMDFCGIIDGDFDVVASFKDLKIGTQKPTWHCGFGIATHLQNQDRSRLDLCLRRDRLNSLHHIAFSHNEVNKYGGIRWISDSTSRDQSSSGRLRLIRRGRTVHGFFAGGDSTCFRPIGSATVPLGPVPPQLLRLYTVGGDGMHVSGTWVDLSIRAERIDLLKPDNESASLRVLNQERDQKAELQIDFAKQTLEESGLTISSGRAEDLERTPRGWVMNAGGGTAPNRIAVTRPMRPTRAFDIEWEFERQRASGKVADQMTGEAVLRLRLAEQARTKDDPTYLPVLEAILTFRHEPDGRIALTPSLVVRRRDGKLMPVRLRTREIETPETLRIVQHADQLYFLYRDTGSPTDRIIATYPLKYPVSATSTEVSAAGTRDNGTMQILSKRLTIRSGNVALSETE</sequence>
<evidence type="ECO:0000259" key="4">
    <source>
        <dbReference type="Pfam" id="PF20407"/>
    </source>
</evidence>
<accession>A0A5M6D5T7</accession>
<dbReference type="Pfam" id="PF07622">
    <property type="entry name" value="DUF1583"/>
    <property type="match status" value="1"/>
</dbReference>
<feature type="domain" description="DUF1583" evidence="3">
    <location>
        <begin position="648"/>
        <end position="885"/>
    </location>
</feature>
<name>A0A5M6D5T7_9BACT</name>
<comment type="caution">
    <text evidence="5">The sequence shown here is derived from an EMBL/GenBank/DDBJ whole genome shotgun (WGS) entry which is preliminary data.</text>
</comment>
<keyword evidence="6" id="KW-1185">Reference proteome</keyword>
<proteinExistence type="predicted"/>
<evidence type="ECO:0000256" key="1">
    <source>
        <dbReference type="SAM" id="MobiDB-lite"/>
    </source>
</evidence>
<gene>
    <name evidence="5" type="ORF">FYK55_14390</name>
</gene>
<feature type="domain" description="DUF1581" evidence="2">
    <location>
        <begin position="390"/>
        <end position="462"/>
    </location>
</feature>
<protein>
    <submittedName>
        <fullName evidence="5">DUF1583 domain-containing protein</fullName>
    </submittedName>
</protein>
<organism evidence="5 6">
    <name type="scientific">Roseiconus nitratireducens</name>
    <dbReference type="NCBI Taxonomy" id="2605748"/>
    <lineage>
        <taxon>Bacteria</taxon>
        <taxon>Pseudomonadati</taxon>
        <taxon>Planctomycetota</taxon>
        <taxon>Planctomycetia</taxon>
        <taxon>Pirellulales</taxon>
        <taxon>Pirellulaceae</taxon>
        <taxon>Roseiconus</taxon>
    </lineage>
</organism>
<evidence type="ECO:0000313" key="5">
    <source>
        <dbReference type="EMBL" id="KAA5542713.1"/>
    </source>
</evidence>
<dbReference type="Pfam" id="PF07619">
    <property type="entry name" value="DUF1581"/>
    <property type="match status" value="1"/>
</dbReference>
<dbReference type="EMBL" id="VWOX01000007">
    <property type="protein sequence ID" value="KAA5542713.1"/>
    <property type="molecule type" value="Genomic_DNA"/>
</dbReference>
<reference evidence="5 6" key="1">
    <citation type="submission" date="2019-08" db="EMBL/GenBank/DDBJ databases">
        <authorList>
            <person name="Dhanesh K."/>
            <person name="Kumar G."/>
            <person name="Sasikala C."/>
            <person name="Venkata Ramana C."/>
        </authorList>
    </citation>
    <scope>NUCLEOTIDE SEQUENCE [LARGE SCALE GENOMIC DNA]</scope>
    <source>
        <strain evidence="5 6">JC645</strain>
    </source>
</reference>
<evidence type="ECO:0000313" key="6">
    <source>
        <dbReference type="Proteomes" id="UP000324479"/>
    </source>
</evidence>
<dbReference type="InterPro" id="IPR011475">
    <property type="entry name" value="DUF1583"/>
</dbReference>
<evidence type="ECO:0000259" key="2">
    <source>
        <dbReference type="Pfam" id="PF07619"/>
    </source>
</evidence>
<dbReference type="InterPro" id="IPR022660">
    <property type="entry name" value="DUF1581"/>
</dbReference>
<feature type="domain" description="DUF1583" evidence="4">
    <location>
        <begin position="490"/>
        <end position="641"/>
    </location>
</feature>
<dbReference type="Pfam" id="PF20407">
    <property type="entry name" value="DUF1583_N"/>
    <property type="match status" value="1"/>
</dbReference>
<dbReference type="InterPro" id="IPR046518">
    <property type="entry name" value="DUF1583_N"/>
</dbReference>
<evidence type="ECO:0000259" key="3">
    <source>
        <dbReference type="Pfam" id="PF07622"/>
    </source>
</evidence>
<dbReference type="AlphaFoldDB" id="A0A5M6D5T7"/>
<feature type="compositionally biased region" description="Polar residues" evidence="1">
    <location>
        <begin position="558"/>
        <end position="574"/>
    </location>
</feature>
<feature type="region of interest" description="Disordered" evidence="1">
    <location>
        <begin position="558"/>
        <end position="581"/>
    </location>
</feature>